<evidence type="ECO:0000313" key="3">
    <source>
        <dbReference type="EMBL" id="MBF9144268.1"/>
    </source>
</evidence>
<accession>A0A931FLJ1</accession>
<dbReference type="EMBL" id="JADQDP010000007">
    <property type="protein sequence ID" value="MBF9144268.1"/>
    <property type="molecule type" value="Genomic_DNA"/>
</dbReference>
<feature type="region of interest" description="Disordered" evidence="1">
    <location>
        <begin position="179"/>
        <end position="222"/>
    </location>
</feature>
<proteinExistence type="predicted"/>
<feature type="signal peptide" evidence="2">
    <location>
        <begin position="1"/>
        <end position="19"/>
    </location>
</feature>
<feature type="compositionally biased region" description="Basic residues" evidence="1">
    <location>
        <begin position="209"/>
        <end position="222"/>
    </location>
</feature>
<feature type="chain" id="PRO_5037313347" description="VCBS repeat-containing protein" evidence="2">
    <location>
        <begin position="20"/>
        <end position="222"/>
    </location>
</feature>
<evidence type="ECO:0000313" key="4">
    <source>
        <dbReference type="Proteomes" id="UP000645610"/>
    </source>
</evidence>
<evidence type="ECO:0008006" key="5">
    <source>
        <dbReference type="Google" id="ProtNLM"/>
    </source>
</evidence>
<dbReference type="RefSeq" id="WP_196288619.1">
    <property type="nucleotide sequence ID" value="NZ_JADQDP010000007.1"/>
</dbReference>
<gene>
    <name evidence="3" type="ORF">I2I01_21680</name>
</gene>
<dbReference type="AlphaFoldDB" id="A0A931FLJ1"/>
<organism evidence="3 4">
    <name type="scientific">Hymenobacter properus</name>
    <dbReference type="NCBI Taxonomy" id="2791026"/>
    <lineage>
        <taxon>Bacteria</taxon>
        <taxon>Pseudomonadati</taxon>
        <taxon>Bacteroidota</taxon>
        <taxon>Cytophagia</taxon>
        <taxon>Cytophagales</taxon>
        <taxon>Hymenobacteraceae</taxon>
        <taxon>Hymenobacter</taxon>
    </lineage>
</organism>
<reference evidence="3 4" key="1">
    <citation type="submission" date="2020-11" db="EMBL/GenBank/DDBJ databases">
        <authorList>
            <person name="Kim M.K."/>
        </authorList>
    </citation>
    <scope>NUCLEOTIDE SEQUENCE [LARGE SCALE GENOMIC DNA]</scope>
    <source>
        <strain evidence="3 4">BT439</strain>
    </source>
</reference>
<comment type="caution">
    <text evidence="3">The sequence shown here is derived from an EMBL/GenBank/DDBJ whole genome shotgun (WGS) entry which is preliminary data.</text>
</comment>
<keyword evidence="4" id="KW-1185">Reference proteome</keyword>
<evidence type="ECO:0000256" key="1">
    <source>
        <dbReference type="SAM" id="MobiDB-lite"/>
    </source>
</evidence>
<protein>
    <recommendedName>
        <fullName evidence="5">VCBS repeat-containing protein</fullName>
    </recommendedName>
</protein>
<keyword evidence="2" id="KW-0732">Signal</keyword>
<sequence length="222" mass="24942">MMLLVATIRLLLWVSPLPGPPVAPPAPPRQTQPQLPGDCQRQPGEADSAFVRRVLPQAYAQSHDLLAYAWRPSAFGKQLFFSVHGEEGNEYGTHLYVLDPYQENTYAVQILPVMQADDTYLSAIFFDDANRDGHKDLLVLSNYSLLDQVIDVEGQRMYGRSTHHHTDIWQYRGPDKAGRPQYQLLPARPSLDDLPTASEVRGALAPAPRTRHRPAPAKARKR</sequence>
<feature type="region of interest" description="Disordered" evidence="1">
    <location>
        <begin position="22"/>
        <end position="43"/>
    </location>
</feature>
<name>A0A931FLJ1_9BACT</name>
<dbReference type="Proteomes" id="UP000645610">
    <property type="component" value="Unassembled WGS sequence"/>
</dbReference>
<evidence type="ECO:0000256" key="2">
    <source>
        <dbReference type="SAM" id="SignalP"/>
    </source>
</evidence>